<accession>A0ABT3G743</accession>
<feature type="region of interest" description="Disordered" evidence="1">
    <location>
        <begin position="41"/>
        <end position="78"/>
    </location>
</feature>
<comment type="caution">
    <text evidence="2">The sequence shown here is derived from an EMBL/GenBank/DDBJ whole genome shotgun (WGS) entry which is preliminary data.</text>
</comment>
<protein>
    <submittedName>
        <fullName evidence="2">Uncharacterized protein</fullName>
    </submittedName>
</protein>
<organism evidence="2 3">
    <name type="scientific">Luteolibacter rhizosphaerae</name>
    <dbReference type="NCBI Taxonomy" id="2989719"/>
    <lineage>
        <taxon>Bacteria</taxon>
        <taxon>Pseudomonadati</taxon>
        <taxon>Verrucomicrobiota</taxon>
        <taxon>Verrucomicrobiia</taxon>
        <taxon>Verrucomicrobiales</taxon>
        <taxon>Verrucomicrobiaceae</taxon>
        <taxon>Luteolibacter</taxon>
    </lineage>
</organism>
<dbReference type="RefSeq" id="WP_264515223.1">
    <property type="nucleotide sequence ID" value="NZ_JAPDDR010000010.1"/>
</dbReference>
<sequence>MKSRSSRQFLLRSGIALIVFGIAAWIGGGLSVDGVAGSPSDNGIGKKTSSSSVVDRLPADKQAIHPHSHGRRSEPPEARARRVAAVKEQVKRLWMVHSEYGLNWELDDETHRLLATLDAEDLKAFLHEVPPMGGLPSHTFLRLEIVKAWAVKDGPGAVAGCSVGHRIDHLVRARALGAWGEVAPAAALAWLRQEDLPGDLEQYRGPMRSNLFRDLAKSHFALVEKELPLLGANDRSSLLPTLVSAAAEQNLPVDGLLAMAREFTPEGKMSEAEKWLFMDLAAKDPEAALGRIQSAEHLGEEERRELDGIVLSRQAGSSPATAFDAWLERNPGIDSIPEAAGNTVANAMQSRREEMIGWIGRLPEGQLRDQFHERGIRSLAGMRCFEDAVRLSSGISDSETRTTALIVLRDFWKNADPAAAGKWLESLPPADRQLLGD</sequence>
<name>A0ABT3G743_9BACT</name>
<reference evidence="2" key="1">
    <citation type="submission" date="2022-10" db="EMBL/GenBank/DDBJ databases">
        <title>Luteolibacter sp. GHJ8, whole genome shotgun sequencing project.</title>
        <authorList>
            <person name="Zhao G."/>
            <person name="Shen L."/>
        </authorList>
    </citation>
    <scope>NUCLEOTIDE SEQUENCE</scope>
    <source>
        <strain evidence="2">GHJ8</strain>
    </source>
</reference>
<gene>
    <name evidence="2" type="ORF">OJ996_18925</name>
</gene>
<evidence type="ECO:0000313" key="2">
    <source>
        <dbReference type="EMBL" id="MCW1915667.1"/>
    </source>
</evidence>
<dbReference type="Proteomes" id="UP001165653">
    <property type="component" value="Unassembled WGS sequence"/>
</dbReference>
<dbReference type="EMBL" id="JAPDDR010000010">
    <property type="protein sequence ID" value="MCW1915667.1"/>
    <property type="molecule type" value="Genomic_DNA"/>
</dbReference>
<evidence type="ECO:0000256" key="1">
    <source>
        <dbReference type="SAM" id="MobiDB-lite"/>
    </source>
</evidence>
<proteinExistence type="predicted"/>
<evidence type="ECO:0000313" key="3">
    <source>
        <dbReference type="Proteomes" id="UP001165653"/>
    </source>
</evidence>
<keyword evidence="3" id="KW-1185">Reference proteome</keyword>